<keyword evidence="7" id="KW-0675">Receptor</keyword>
<evidence type="ECO:0000256" key="3">
    <source>
        <dbReference type="ARBA" id="ARBA00022692"/>
    </source>
</evidence>
<dbReference type="InParanoid" id="A3QMA8"/>
<dbReference type="HOGENOM" id="CLU_063305_1_0_1"/>
<comment type="subcellular location">
    <subcellularLocation>
        <location evidence="1">Membrane</location>
        <topology evidence="1">Multi-pass membrane protein</topology>
    </subcellularLocation>
</comment>
<evidence type="ECO:0000256" key="4">
    <source>
        <dbReference type="ARBA" id="ARBA00022989"/>
    </source>
</evidence>
<dbReference type="OrthoDB" id="5874078at2759"/>
<comment type="similarity">
    <text evidence="2">Belongs to the nematode receptor-like protein sre family.</text>
</comment>
<feature type="transmembrane region" description="Helical" evidence="6">
    <location>
        <begin position="251"/>
        <end position="278"/>
    </location>
</feature>
<dbReference type="EMBL" id="BX284602">
    <property type="protein sequence ID" value="CAM36340.1"/>
    <property type="molecule type" value="Genomic_DNA"/>
</dbReference>
<dbReference type="GO" id="GO:0007606">
    <property type="term" value="P:sensory perception of chemical stimulus"/>
    <property type="evidence" value="ECO:0007669"/>
    <property type="project" value="InterPro"/>
</dbReference>
<accession>A3QMA8</accession>
<gene>
    <name evidence="7 9" type="primary">sre-51</name>
    <name evidence="9" type="ORF">C50E10.10</name>
    <name evidence="7" type="ORF">CELE_C50E10.10</name>
</gene>
<keyword evidence="4 6" id="KW-1133">Transmembrane helix</keyword>
<organism evidence="7 8">
    <name type="scientific">Caenorhabditis elegans</name>
    <dbReference type="NCBI Taxonomy" id="6239"/>
    <lineage>
        <taxon>Eukaryota</taxon>
        <taxon>Metazoa</taxon>
        <taxon>Ecdysozoa</taxon>
        <taxon>Nematoda</taxon>
        <taxon>Chromadorea</taxon>
        <taxon>Rhabditida</taxon>
        <taxon>Rhabditina</taxon>
        <taxon>Rhabditomorpha</taxon>
        <taxon>Rhabditoidea</taxon>
        <taxon>Rhabditidae</taxon>
        <taxon>Peloderinae</taxon>
        <taxon>Caenorhabditis</taxon>
    </lineage>
</organism>
<dbReference type="Pfam" id="PF03125">
    <property type="entry name" value="Sre"/>
    <property type="match status" value="1"/>
</dbReference>
<dbReference type="WormBase" id="C50E10.10">
    <property type="protein sequence ID" value="CE38164"/>
    <property type="gene ID" value="WBGene00016833"/>
    <property type="gene designation" value="sre-51"/>
</dbReference>
<feature type="transmembrane region" description="Helical" evidence="6">
    <location>
        <begin position="26"/>
        <end position="46"/>
    </location>
</feature>
<evidence type="ECO:0000256" key="1">
    <source>
        <dbReference type="ARBA" id="ARBA00004141"/>
    </source>
</evidence>
<dbReference type="PANTHER" id="PTHR47757">
    <property type="entry name" value="SERPENTINE RECEPTOR, CLASS E (EPSILON)-RELATED"/>
    <property type="match status" value="1"/>
</dbReference>
<dbReference type="FunCoup" id="A3QMA8">
    <property type="interactions" value="9"/>
</dbReference>
<evidence type="ECO:0000256" key="5">
    <source>
        <dbReference type="ARBA" id="ARBA00023136"/>
    </source>
</evidence>
<dbReference type="PhylomeDB" id="A3QMA8"/>
<evidence type="ECO:0000313" key="7">
    <source>
        <dbReference type="EMBL" id="CAM36340.1"/>
    </source>
</evidence>
<dbReference type="GO" id="GO:0016020">
    <property type="term" value="C:membrane"/>
    <property type="evidence" value="ECO:0007669"/>
    <property type="project" value="UniProtKB-SubCell"/>
</dbReference>
<dbReference type="PANTHER" id="PTHR47757:SF1">
    <property type="entry name" value="SERPENTINE RECEPTOR, CLASS E (EPSILON)"/>
    <property type="match status" value="1"/>
</dbReference>
<keyword evidence="8" id="KW-1185">Reference proteome</keyword>
<feature type="transmembrane region" description="Helical" evidence="6">
    <location>
        <begin position="192"/>
        <end position="216"/>
    </location>
</feature>
<sequence length="351" mass="40560">MILLMENTKNTIWLPIYSLNGSLNNFYLILALFELISYFLTAILVLKTCKIIQKSKHFHINMNILVIGLISQWFEAFVSKLAIMPYQVGILSVDNSKSTYISWWTSELSDMVQVPNFFQVLALYLPGLFIWHYIYSMFIGVTCVGVERIFATYYIRDYEKTPRKHIGAGLMVLTHCLSFPFSYFMVNNRISFILADTLCIACVGAVCVVYLILWLVNERHRKNLTARGAYHLAQQFQVKENIRHIMLARNIISCATFFVAVTCGLLMTIVLDLIPIWLKNPMAQCIENCIFLNPLLICSVTLFSVPAWKNEFCQSIPIFRKFRNESITVRKSLGPDSDTKEYFNQLKNAWL</sequence>
<dbReference type="eggNOG" id="ENOG502TG2X">
    <property type="taxonomic scope" value="Eukaryota"/>
</dbReference>
<dbReference type="AlphaFoldDB" id="A3QMA8"/>
<dbReference type="GeneID" id="183671"/>
<reference evidence="7 8" key="1">
    <citation type="journal article" date="1998" name="Science">
        <title>Genome sequence of the nematode C. elegans: a platform for investigating biology.</title>
        <authorList>
            <consortium name="The C. elegans sequencing consortium"/>
            <person name="Sulson J.E."/>
            <person name="Waterston R."/>
        </authorList>
    </citation>
    <scope>NUCLEOTIDE SEQUENCE [LARGE SCALE GENOMIC DNA]</scope>
    <source>
        <strain evidence="7 8">Bristol N2</strain>
    </source>
</reference>
<dbReference type="PaxDb" id="6239-C50E10.10"/>
<dbReference type="OMA" id="RHIMLAR"/>
<evidence type="ECO:0000313" key="8">
    <source>
        <dbReference type="Proteomes" id="UP000001940"/>
    </source>
</evidence>
<dbReference type="InterPro" id="IPR053365">
    <property type="entry name" value="Nematode_rcpt-like"/>
</dbReference>
<evidence type="ECO:0000256" key="6">
    <source>
        <dbReference type="SAM" id="Phobius"/>
    </source>
</evidence>
<dbReference type="AGR" id="WB:WBGene00016833"/>
<evidence type="ECO:0000256" key="2">
    <source>
        <dbReference type="ARBA" id="ARBA00006803"/>
    </source>
</evidence>
<evidence type="ECO:0000313" key="9">
    <source>
        <dbReference type="WormBase" id="C50E10.10"/>
    </source>
</evidence>
<dbReference type="CTD" id="183671"/>
<dbReference type="KEGG" id="cel:CELE_C50E10.10"/>
<protein>
    <submittedName>
        <fullName evidence="7">Serpentine Receptor, class T</fullName>
    </submittedName>
</protein>
<keyword evidence="5 6" id="KW-0472">Membrane</keyword>
<dbReference type="InterPro" id="IPR004151">
    <property type="entry name" value="7TM_GPCR_serpentine_rcpt_Sre"/>
</dbReference>
<dbReference type="RefSeq" id="NP_496614.3">
    <property type="nucleotide sequence ID" value="NM_064213.3"/>
</dbReference>
<dbReference type="UCSC" id="C50E10.10">
    <property type="organism name" value="c. elegans"/>
</dbReference>
<keyword evidence="3 6" id="KW-0812">Transmembrane</keyword>
<name>A3QMA8_CAEEL</name>
<feature type="transmembrane region" description="Helical" evidence="6">
    <location>
        <begin position="130"/>
        <end position="154"/>
    </location>
</feature>
<feature type="transmembrane region" description="Helical" evidence="6">
    <location>
        <begin position="58"/>
        <end position="74"/>
    </location>
</feature>
<feature type="transmembrane region" description="Helical" evidence="6">
    <location>
        <begin position="166"/>
        <end position="186"/>
    </location>
</feature>
<proteinExistence type="inferred from homology"/>
<dbReference type="Proteomes" id="UP000001940">
    <property type="component" value="Chromosome II"/>
</dbReference>